<organism evidence="6 7">
    <name type="scientific">Promicromonospora thailandica</name>
    <dbReference type="NCBI Taxonomy" id="765201"/>
    <lineage>
        <taxon>Bacteria</taxon>
        <taxon>Bacillati</taxon>
        <taxon>Actinomycetota</taxon>
        <taxon>Actinomycetes</taxon>
        <taxon>Micrococcales</taxon>
        <taxon>Promicromonosporaceae</taxon>
        <taxon>Promicromonospora</taxon>
    </lineage>
</organism>
<evidence type="ECO:0000256" key="3">
    <source>
        <dbReference type="ARBA" id="ARBA00023163"/>
    </source>
</evidence>
<dbReference type="Gene3D" id="1.10.357.10">
    <property type="entry name" value="Tetracycline Repressor, domain 2"/>
    <property type="match status" value="1"/>
</dbReference>
<dbReference type="InterPro" id="IPR001647">
    <property type="entry name" value="HTH_TetR"/>
</dbReference>
<dbReference type="InterPro" id="IPR009057">
    <property type="entry name" value="Homeodomain-like_sf"/>
</dbReference>
<feature type="DNA-binding region" description="H-T-H motif" evidence="4">
    <location>
        <begin position="29"/>
        <end position="48"/>
    </location>
</feature>
<dbReference type="PANTHER" id="PTHR47506:SF6">
    <property type="entry name" value="HTH-TYPE TRANSCRIPTIONAL REPRESSOR NEMR"/>
    <property type="match status" value="1"/>
</dbReference>
<dbReference type="Pfam" id="PF00440">
    <property type="entry name" value="TetR_N"/>
    <property type="match status" value="1"/>
</dbReference>
<dbReference type="PRINTS" id="PR00455">
    <property type="entry name" value="HTHTETR"/>
</dbReference>
<reference evidence="6" key="1">
    <citation type="submission" date="2022-06" db="EMBL/GenBank/DDBJ databases">
        <title>Genomic Encyclopedia of Archaeal and Bacterial Type Strains, Phase II (KMG-II): from individual species to whole genera.</title>
        <authorList>
            <person name="Goeker M."/>
        </authorList>
    </citation>
    <scope>NUCLEOTIDE SEQUENCE</scope>
    <source>
        <strain evidence="6">DSM 26652</strain>
    </source>
</reference>
<evidence type="ECO:0000259" key="5">
    <source>
        <dbReference type="PROSITE" id="PS50977"/>
    </source>
</evidence>
<dbReference type="InterPro" id="IPR036271">
    <property type="entry name" value="Tet_transcr_reg_TetR-rel_C_sf"/>
</dbReference>
<dbReference type="Proteomes" id="UP001139493">
    <property type="component" value="Unassembled WGS sequence"/>
</dbReference>
<keyword evidence="3" id="KW-0804">Transcription</keyword>
<evidence type="ECO:0000313" key="6">
    <source>
        <dbReference type="EMBL" id="MCP2265007.1"/>
    </source>
</evidence>
<evidence type="ECO:0000256" key="1">
    <source>
        <dbReference type="ARBA" id="ARBA00023015"/>
    </source>
</evidence>
<accession>A0A9X2JVZ8</accession>
<dbReference type="InterPro" id="IPR011075">
    <property type="entry name" value="TetR_C"/>
</dbReference>
<keyword evidence="7" id="KW-1185">Reference proteome</keyword>
<evidence type="ECO:0000313" key="7">
    <source>
        <dbReference type="Proteomes" id="UP001139493"/>
    </source>
</evidence>
<dbReference type="AlphaFoldDB" id="A0A9X2JVZ8"/>
<feature type="domain" description="HTH tetR-type" evidence="5">
    <location>
        <begin position="6"/>
        <end position="66"/>
    </location>
</feature>
<dbReference type="RefSeq" id="WP_253835911.1">
    <property type="nucleotide sequence ID" value="NZ_JAMTCS010000006.1"/>
</dbReference>
<keyword evidence="2 4" id="KW-0238">DNA-binding</keyword>
<dbReference type="SUPFAM" id="SSF48498">
    <property type="entry name" value="Tetracyclin repressor-like, C-terminal domain"/>
    <property type="match status" value="1"/>
</dbReference>
<dbReference type="PANTHER" id="PTHR47506">
    <property type="entry name" value="TRANSCRIPTIONAL REGULATORY PROTEIN"/>
    <property type="match status" value="1"/>
</dbReference>
<dbReference type="EMBL" id="JAMTCS010000006">
    <property type="protein sequence ID" value="MCP2265007.1"/>
    <property type="molecule type" value="Genomic_DNA"/>
</dbReference>
<sequence length="196" mass="21646">MPATPMDTRQNILDTARQIVAHKGFSAVGLNEVLSEAGVPKGSFYHYFRSKNVFGEAMLASYFEDYLATMDRIFGEADRNSAERLMRYWEHFYAVQSADDFQGGCLVVKLAADVSDLSEMMRTSLKDGTDAIVDRIEQTIISGLADGSLSVGTDPRATAESLYQAWLGASLLAKVQRSPGPLDRVMTSTRRLLHLP</sequence>
<dbReference type="GO" id="GO:0003677">
    <property type="term" value="F:DNA binding"/>
    <property type="evidence" value="ECO:0007669"/>
    <property type="project" value="UniProtKB-UniRule"/>
</dbReference>
<protein>
    <submittedName>
        <fullName evidence="6">Transcriptional regulator, TetR family</fullName>
    </submittedName>
</protein>
<gene>
    <name evidence="6" type="ORF">APR03_002350</name>
</gene>
<keyword evidence="1" id="KW-0805">Transcription regulation</keyword>
<name>A0A9X2JVZ8_9MICO</name>
<dbReference type="Pfam" id="PF16925">
    <property type="entry name" value="TetR_C_13"/>
    <property type="match status" value="1"/>
</dbReference>
<dbReference type="SUPFAM" id="SSF46689">
    <property type="entry name" value="Homeodomain-like"/>
    <property type="match status" value="1"/>
</dbReference>
<dbReference type="PROSITE" id="PS50977">
    <property type="entry name" value="HTH_TETR_2"/>
    <property type="match status" value="1"/>
</dbReference>
<evidence type="ECO:0000256" key="2">
    <source>
        <dbReference type="ARBA" id="ARBA00023125"/>
    </source>
</evidence>
<evidence type="ECO:0000256" key="4">
    <source>
        <dbReference type="PROSITE-ProRule" id="PRU00335"/>
    </source>
</evidence>
<comment type="caution">
    <text evidence="6">The sequence shown here is derived from an EMBL/GenBank/DDBJ whole genome shotgun (WGS) entry which is preliminary data.</text>
</comment>
<proteinExistence type="predicted"/>